<dbReference type="RefSeq" id="XP_001743527.1">
    <property type="nucleotide sequence ID" value="XM_001743475.1"/>
</dbReference>
<dbReference type="InterPro" id="IPR016527">
    <property type="entry name" value="ORC4"/>
</dbReference>
<keyword evidence="6" id="KW-0539">Nucleus</keyword>
<dbReference type="GeneID" id="5888476"/>
<evidence type="ECO:0000256" key="4">
    <source>
        <dbReference type="ARBA" id="ARBA00022705"/>
    </source>
</evidence>
<dbReference type="SUPFAM" id="SSF52540">
    <property type="entry name" value="P-loop containing nucleoside triphosphate hydrolases"/>
    <property type="match status" value="1"/>
</dbReference>
<protein>
    <recommendedName>
        <fullName evidence="3">Origin recognition complex subunit 4</fullName>
    </recommendedName>
</protein>
<evidence type="ECO:0000256" key="5">
    <source>
        <dbReference type="ARBA" id="ARBA00023125"/>
    </source>
</evidence>
<accession>A9URG7</accession>
<dbReference type="GO" id="GO:0016887">
    <property type="term" value="F:ATP hydrolysis activity"/>
    <property type="evidence" value="ECO:0007669"/>
    <property type="project" value="InterPro"/>
</dbReference>
<evidence type="ECO:0000313" key="9">
    <source>
        <dbReference type="Proteomes" id="UP000001357"/>
    </source>
</evidence>
<dbReference type="Pfam" id="PF00004">
    <property type="entry name" value="AAA"/>
    <property type="match status" value="1"/>
</dbReference>
<dbReference type="Proteomes" id="UP000001357">
    <property type="component" value="Unassembled WGS sequence"/>
</dbReference>
<dbReference type="GO" id="GO:0003688">
    <property type="term" value="F:DNA replication origin binding"/>
    <property type="evidence" value="ECO:0000318"/>
    <property type="project" value="GO_Central"/>
</dbReference>
<dbReference type="InterPro" id="IPR027417">
    <property type="entry name" value="P-loop_NTPase"/>
</dbReference>
<dbReference type="Pfam" id="PF14629">
    <property type="entry name" value="ORC4_C"/>
    <property type="match status" value="1"/>
</dbReference>
<evidence type="ECO:0000313" key="8">
    <source>
        <dbReference type="EMBL" id="EDQ92241.1"/>
    </source>
</evidence>
<proteinExistence type="inferred from homology"/>
<dbReference type="STRING" id="81824.A9URG7"/>
<evidence type="ECO:0000256" key="1">
    <source>
        <dbReference type="ARBA" id="ARBA00004123"/>
    </source>
</evidence>
<dbReference type="InterPro" id="IPR003593">
    <property type="entry name" value="AAA+_ATPase"/>
</dbReference>
<keyword evidence="9" id="KW-1185">Reference proteome</keyword>
<dbReference type="SMART" id="SM00382">
    <property type="entry name" value="AAA"/>
    <property type="match status" value="1"/>
</dbReference>
<dbReference type="Gene3D" id="3.40.50.300">
    <property type="entry name" value="P-loop containing nucleotide triphosphate hydrolases"/>
    <property type="match status" value="1"/>
</dbReference>
<dbReference type="PANTHER" id="PTHR12087:SF0">
    <property type="entry name" value="ORIGIN RECOGNITION COMPLEX SUBUNIT 4"/>
    <property type="match status" value="1"/>
</dbReference>
<dbReference type="FunFam" id="3.40.50.300:FF:003506">
    <property type="entry name" value="Predicted protein"/>
    <property type="match status" value="1"/>
</dbReference>
<dbReference type="GO" id="GO:0006270">
    <property type="term" value="P:DNA replication initiation"/>
    <property type="evidence" value="ECO:0000318"/>
    <property type="project" value="GO_Central"/>
</dbReference>
<comment type="subcellular location">
    <subcellularLocation>
        <location evidence="1">Nucleus</location>
    </subcellularLocation>
</comment>
<dbReference type="KEGG" id="mbr:MONBRDRAFT_21200"/>
<evidence type="ECO:0000256" key="6">
    <source>
        <dbReference type="ARBA" id="ARBA00023242"/>
    </source>
</evidence>
<keyword evidence="5" id="KW-0238">DNA-binding</keyword>
<dbReference type="GO" id="GO:0005664">
    <property type="term" value="C:nuclear origin of replication recognition complex"/>
    <property type="evidence" value="ECO:0000318"/>
    <property type="project" value="GO_Central"/>
</dbReference>
<sequence>MQGVQGIGTGVLLQVQRLVAERLGNAPSTALVDVQSYFTAILERLVALLTAGIVAGTSQSAIVVGPRGCGKSSLLRRALAAVQANKAASTRGFRLVECSALVQTARALREALLAGDRATSQCLVVVLDEIDLYAHSSQQLLLYTLLDLVQSGNAPLVVIGLTCRLDVTSLFEKRVLSRFSRQQVHLQHTWDFAGYASAFAKLLRLPDEDKDSAKDTAPRASVREQWNTSVEAVVDNASVRRELEQLFFTSRGNLRLLQQVAMSACTAVGPDEPFLEAAHVYDGRIAQCADARVSLLLSASGLELSLVIAYSQLLHRGASSANFEQIFDTYRAFTRRIQHDGGLDLYQKPVALKAFEHLCSMELFRPADGRNYPVTDPYRAMQLMLTPPQLAEVLEKCSTLPTKVKVWAKSGGTEMN</sequence>
<comment type="similarity">
    <text evidence="2">Belongs to the ORC4 family.</text>
</comment>
<reference evidence="8 9" key="1">
    <citation type="journal article" date="2008" name="Nature">
        <title>The genome of the choanoflagellate Monosiga brevicollis and the origin of metazoans.</title>
        <authorList>
            <consortium name="JGI Sequencing"/>
            <person name="King N."/>
            <person name="Westbrook M.J."/>
            <person name="Young S.L."/>
            <person name="Kuo A."/>
            <person name="Abedin M."/>
            <person name="Chapman J."/>
            <person name="Fairclough S."/>
            <person name="Hellsten U."/>
            <person name="Isogai Y."/>
            <person name="Letunic I."/>
            <person name="Marr M."/>
            <person name="Pincus D."/>
            <person name="Putnam N."/>
            <person name="Rokas A."/>
            <person name="Wright K.J."/>
            <person name="Zuzow R."/>
            <person name="Dirks W."/>
            <person name="Good M."/>
            <person name="Goodstein D."/>
            <person name="Lemons D."/>
            <person name="Li W."/>
            <person name="Lyons J.B."/>
            <person name="Morris A."/>
            <person name="Nichols S."/>
            <person name="Richter D.J."/>
            <person name="Salamov A."/>
            <person name="Bork P."/>
            <person name="Lim W.A."/>
            <person name="Manning G."/>
            <person name="Miller W.T."/>
            <person name="McGinnis W."/>
            <person name="Shapiro H."/>
            <person name="Tjian R."/>
            <person name="Grigoriev I.V."/>
            <person name="Rokhsar D."/>
        </authorList>
    </citation>
    <scope>NUCLEOTIDE SEQUENCE [LARGE SCALE GENOMIC DNA]</scope>
    <source>
        <strain evidence="9">MX1 / ATCC 50154</strain>
    </source>
</reference>
<dbReference type="OMA" id="AFTFQRN"/>
<dbReference type="FunCoup" id="A9URG7">
    <property type="interactions" value="1387"/>
</dbReference>
<gene>
    <name evidence="8" type="ORF">MONBRDRAFT_21200</name>
</gene>
<dbReference type="EMBL" id="CH991544">
    <property type="protein sequence ID" value="EDQ92241.1"/>
    <property type="molecule type" value="Genomic_DNA"/>
</dbReference>
<evidence type="ECO:0000259" key="7">
    <source>
        <dbReference type="SMART" id="SM00382"/>
    </source>
</evidence>
<dbReference type="InParanoid" id="A9URG7"/>
<keyword evidence="4" id="KW-0235">DNA replication</keyword>
<dbReference type="eggNOG" id="KOG2228">
    <property type="taxonomic scope" value="Eukaryota"/>
</dbReference>
<dbReference type="AlphaFoldDB" id="A9URG7"/>
<dbReference type="GO" id="GO:0005524">
    <property type="term" value="F:ATP binding"/>
    <property type="evidence" value="ECO:0007669"/>
    <property type="project" value="InterPro"/>
</dbReference>
<name>A9URG7_MONBE</name>
<organism evidence="8 9">
    <name type="scientific">Monosiga brevicollis</name>
    <name type="common">Choanoflagellate</name>
    <dbReference type="NCBI Taxonomy" id="81824"/>
    <lineage>
        <taxon>Eukaryota</taxon>
        <taxon>Choanoflagellata</taxon>
        <taxon>Craspedida</taxon>
        <taxon>Salpingoecidae</taxon>
        <taxon>Monosiga</taxon>
    </lineage>
</organism>
<feature type="domain" description="AAA+ ATPase" evidence="7">
    <location>
        <begin position="57"/>
        <end position="189"/>
    </location>
</feature>
<evidence type="ECO:0000256" key="3">
    <source>
        <dbReference type="ARBA" id="ARBA00019083"/>
    </source>
</evidence>
<dbReference type="PANTHER" id="PTHR12087">
    <property type="entry name" value="ORIGIN RECOGNITION COMPLEX SUBUNIT 4"/>
    <property type="match status" value="1"/>
</dbReference>
<evidence type="ECO:0000256" key="2">
    <source>
        <dbReference type="ARBA" id="ARBA00005334"/>
    </source>
</evidence>
<dbReference type="InterPro" id="IPR003959">
    <property type="entry name" value="ATPase_AAA_core"/>
</dbReference>
<dbReference type="InterPro" id="IPR032705">
    <property type="entry name" value="ORC4_C"/>
</dbReference>